<dbReference type="Pfam" id="PF07992">
    <property type="entry name" value="Pyr_redox_2"/>
    <property type="match status" value="1"/>
</dbReference>
<evidence type="ECO:0000259" key="8">
    <source>
        <dbReference type="Pfam" id="PF07992"/>
    </source>
</evidence>
<dbReference type="InterPro" id="IPR023753">
    <property type="entry name" value="FAD/NAD-binding_dom"/>
</dbReference>
<comment type="pathway">
    <text evidence="2">Secondary metabolite biosynthesis; terpenoid biosynthesis.</text>
</comment>
<evidence type="ECO:0000256" key="4">
    <source>
        <dbReference type="ARBA" id="ARBA00022630"/>
    </source>
</evidence>
<organism evidence="9">
    <name type="scientific">Aspergillus flavus</name>
    <dbReference type="NCBI Taxonomy" id="5059"/>
    <lineage>
        <taxon>Eukaryota</taxon>
        <taxon>Fungi</taxon>
        <taxon>Dikarya</taxon>
        <taxon>Ascomycota</taxon>
        <taxon>Pezizomycotina</taxon>
        <taxon>Eurotiomycetes</taxon>
        <taxon>Eurotiomycetidae</taxon>
        <taxon>Eurotiales</taxon>
        <taxon>Aspergillaceae</taxon>
        <taxon>Aspergillus</taxon>
        <taxon>Aspergillus subgen. Circumdati</taxon>
    </lineage>
</organism>
<evidence type="ECO:0000256" key="1">
    <source>
        <dbReference type="ARBA" id="ARBA00001974"/>
    </source>
</evidence>
<dbReference type="AlphaFoldDB" id="A0A5N6GY85"/>
<accession>A0A5N6GY85</accession>
<comment type="cofactor">
    <cofactor evidence="1">
        <name>FAD</name>
        <dbReference type="ChEBI" id="CHEBI:57692"/>
    </cofactor>
</comment>
<keyword evidence="7" id="KW-0560">Oxidoreductase</keyword>
<reference evidence="9" key="1">
    <citation type="submission" date="2019-04" db="EMBL/GenBank/DDBJ databases">
        <title>Friends and foes A comparative genomics study of 23 Aspergillus species from section Flavi.</title>
        <authorList>
            <consortium name="DOE Joint Genome Institute"/>
            <person name="Kjaerbolling I."/>
            <person name="Vesth T."/>
            <person name="Frisvad J.C."/>
            <person name="Nybo J.L."/>
            <person name="Theobald S."/>
            <person name="Kildgaard S."/>
            <person name="Isbrandt T."/>
            <person name="Kuo A."/>
            <person name="Sato A."/>
            <person name="Lyhne E.K."/>
            <person name="Kogle M.E."/>
            <person name="Wiebenga A."/>
            <person name="Kun R.S."/>
            <person name="Lubbers R.J."/>
            <person name="Makela M.R."/>
            <person name="Barry K."/>
            <person name="Chovatia M."/>
            <person name="Clum A."/>
            <person name="Daum C."/>
            <person name="Haridas S."/>
            <person name="He G."/>
            <person name="LaButti K."/>
            <person name="Lipzen A."/>
            <person name="Mondo S."/>
            <person name="Riley R."/>
            <person name="Salamov A."/>
            <person name="Simmons B.A."/>
            <person name="Magnuson J.K."/>
            <person name="Henrissat B."/>
            <person name="Mortensen U.H."/>
            <person name="Larsen T.O."/>
            <person name="Devries R.P."/>
            <person name="Grigoriev I.V."/>
            <person name="Machida M."/>
            <person name="Baker S.E."/>
            <person name="Andersen M.R."/>
        </authorList>
    </citation>
    <scope>NUCLEOTIDE SEQUENCE [LARGE SCALE GENOMIC DNA]</scope>
    <source>
        <strain evidence="9">CBS 121.62</strain>
    </source>
</reference>
<keyword evidence="5" id="KW-0274">FAD</keyword>
<dbReference type="InterPro" id="IPR050775">
    <property type="entry name" value="FAD-binding_Monooxygenases"/>
</dbReference>
<dbReference type="VEuPathDB" id="FungiDB:F9C07_2287666"/>
<evidence type="ECO:0000256" key="3">
    <source>
        <dbReference type="ARBA" id="ARBA00010139"/>
    </source>
</evidence>
<evidence type="ECO:0000256" key="7">
    <source>
        <dbReference type="ARBA" id="ARBA00023002"/>
    </source>
</evidence>
<dbReference type="SUPFAM" id="SSF51905">
    <property type="entry name" value="FAD/NAD(P)-binding domain"/>
    <property type="match status" value="1"/>
</dbReference>
<evidence type="ECO:0000256" key="6">
    <source>
        <dbReference type="ARBA" id="ARBA00022857"/>
    </source>
</evidence>
<feature type="domain" description="FAD/NAD(P)-binding" evidence="8">
    <location>
        <begin position="63"/>
        <end position="290"/>
    </location>
</feature>
<gene>
    <name evidence="9" type="ORF">BDV35DRAFT_230988</name>
</gene>
<dbReference type="PANTHER" id="PTHR43098">
    <property type="entry name" value="L-ORNITHINE N(5)-MONOOXYGENASE-RELATED"/>
    <property type="match status" value="1"/>
</dbReference>
<dbReference type="VEuPathDB" id="FungiDB:AFLA_013269"/>
<protein>
    <recommendedName>
        <fullName evidence="8">FAD/NAD(P)-binding domain-containing protein</fullName>
    </recommendedName>
</protein>
<comment type="similarity">
    <text evidence="3">Belongs to the FAD-binding monooxygenase family.</text>
</comment>
<evidence type="ECO:0000313" key="9">
    <source>
        <dbReference type="EMBL" id="KAB8246179.1"/>
    </source>
</evidence>
<sequence>MDFHHLKEIYESERLKRLRLDGPMQYVDLHDEQFAHLNKDCWINYDDIANKEPDLKDKDEIKFLVIGGGHAGLSFAYRVFETGVSGRDICVVDVAGGVGGMWYWNRYPGLMCDVEGYIYLPLLEETGYMPKHRYSYGTEIRQQSERIASHIGCRSMFSTTVKRMDWDEGSARWIVSMSQNRGPEQGITNFTVKAQFVFASKGPFIVPRLPRAPGFDAFERNNHVFHTSRWDYKCTGGSPEVQDLTLLRDKTVAVVGTGATGVQVIPEVAKWAKHLYVVQRTPSFVGPRNQKETDLNEWAQITSHPGWQHRRRKNFNHFITNDPLPVDLVNDGWTETRAFAGVIGGPKIVTQDTLPQHLESMFELDIPRAERIRAFIDSQVDNDKIAEKLKPWYSGWCKRPTFHDHYLATFNRPNVTLLDTNGKGLEEYTSSGIVVGGVEYKVDILILATGFSSSRSKDRGLEDALGGPVVGRNGRSLGEKWASPQVGGLYGIMTEGFPNLFFPGGAASPNLSSSYDITARFSAYLIKQAMEKMSNCSTILIEPTLGGEEHYTKEVVKRALYFAVLKTCTPGYFTHDGAIALPKSAEETARDLRKAPWGEGIVKYQHMVESLQVEGRTDGFNISSA</sequence>
<dbReference type="InterPro" id="IPR036188">
    <property type="entry name" value="FAD/NAD-bd_sf"/>
</dbReference>
<evidence type="ECO:0000256" key="2">
    <source>
        <dbReference type="ARBA" id="ARBA00004721"/>
    </source>
</evidence>
<proteinExistence type="inferred from homology"/>
<keyword evidence="4" id="KW-0285">Flavoprotein</keyword>
<dbReference type="GO" id="GO:0016491">
    <property type="term" value="F:oxidoreductase activity"/>
    <property type="evidence" value="ECO:0007669"/>
    <property type="project" value="UniProtKB-KW"/>
</dbReference>
<dbReference type="PANTHER" id="PTHR43098:SF2">
    <property type="entry name" value="FAD-BINDING MONOOXYGENASE AUSB-RELATED"/>
    <property type="match status" value="1"/>
</dbReference>
<keyword evidence="6" id="KW-0521">NADP</keyword>
<dbReference type="Proteomes" id="UP000325434">
    <property type="component" value="Unassembled WGS sequence"/>
</dbReference>
<dbReference type="Gene3D" id="3.50.50.60">
    <property type="entry name" value="FAD/NAD(P)-binding domain"/>
    <property type="match status" value="3"/>
</dbReference>
<name>A0A5N6GY85_ASPFL</name>
<dbReference type="EMBL" id="ML734602">
    <property type="protein sequence ID" value="KAB8246179.1"/>
    <property type="molecule type" value="Genomic_DNA"/>
</dbReference>
<evidence type="ECO:0000256" key="5">
    <source>
        <dbReference type="ARBA" id="ARBA00022827"/>
    </source>
</evidence>